<name>A0A7X0JGP2_9HYPH</name>
<reference evidence="2 3" key="1">
    <citation type="submission" date="2020-08" db="EMBL/GenBank/DDBJ databases">
        <title>The Agave Microbiome: Exploring the role of microbial communities in plant adaptations to desert environments.</title>
        <authorList>
            <person name="Partida-Martinez L.P."/>
        </authorList>
    </citation>
    <scope>NUCLEOTIDE SEQUENCE [LARGE SCALE GENOMIC DNA]</scope>
    <source>
        <strain evidence="2 3">AS3.12</strain>
    </source>
</reference>
<evidence type="ECO:0000313" key="2">
    <source>
        <dbReference type="EMBL" id="MBB6507261.1"/>
    </source>
</evidence>
<feature type="region of interest" description="Disordered" evidence="1">
    <location>
        <begin position="62"/>
        <end position="82"/>
    </location>
</feature>
<feature type="compositionally biased region" description="Basic and acidic residues" evidence="1">
    <location>
        <begin position="65"/>
        <end position="82"/>
    </location>
</feature>
<proteinExistence type="predicted"/>
<comment type="caution">
    <text evidence="2">The sequence shown here is derived from an EMBL/GenBank/DDBJ whole genome shotgun (WGS) entry which is preliminary data.</text>
</comment>
<evidence type="ECO:0000256" key="1">
    <source>
        <dbReference type="SAM" id="MobiDB-lite"/>
    </source>
</evidence>
<protein>
    <submittedName>
        <fullName evidence="2">Uncharacterized protein</fullName>
    </submittedName>
</protein>
<dbReference type="EMBL" id="JACHBU010000001">
    <property type="protein sequence ID" value="MBB6507261.1"/>
    <property type="molecule type" value="Genomic_DNA"/>
</dbReference>
<dbReference type="Proteomes" id="UP000585437">
    <property type="component" value="Unassembled WGS sequence"/>
</dbReference>
<evidence type="ECO:0000313" key="3">
    <source>
        <dbReference type="Proteomes" id="UP000585437"/>
    </source>
</evidence>
<sequence length="82" mass="8994">MTELRPALQVRSGVEELHNRLAAAIGDLQRLNGKLLLRLDCGQPGRGFLHVRVDKAAYTSGAVDRTSEIQPSERRATEELAA</sequence>
<gene>
    <name evidence="2" type="ORF">F4695_000580</name>
</gene>
<accession>A0A7X0JGP2</accession>
<keyword evidence="3" id="KW-1185">Reference proteome</keyword>
<organism evidence="2 3">
    <name type="scientific">Rhizobium soli</name>
    <dbReference type="NCBI Taxonomy" id="424798"/>
    <lineage>
        <taxon>Bacteria</taxon>
        <taxon>Pseudomonadati</taxon>
        <taxon>Pseudomonadota</taxon>
        <taxon>Alphaproteobacteria</taxon>
        <taxon>Hyphomicrobiales</taxon>
        <taxon>Rhizobiaceae</taxon>
        <taxon>Rhizobium/Agrobacterium group</taxon>
        <taxon>Rhizobium</taxon>
    </lineage>
</organism>
<dbReference type="AlphaFoldDB" id="A0A7X0JGP2"/>